<dbReference type="OrthoDB" id="9807664at2"/>
<evidence type="ECO:0000256" key="3">
    <source>
        <dbReference type="ARBA" id="ARBA00022801"/>
    </source>
</evidence>
<evidence type="ECO:0000256" key="4">
    <source>
        <dbReference type="ARBA" id="ARBA00022833"/>
    </source>
</evidence>
<comment type="caution">
    <text evidence="10">The sequence shown here is derived from an EMBL/GenBank/DDBJ whole genome shotgun (WGS) entry which is preliminary data.</text>
</comment>
<dbReference type="PATRIC" id="fig|1641875.4.peg.3030"/>
<dbReference type="InterPro" id="IPR005019">
    <property type="entry name" value="Adenine_glyco"/>
</dbReference>
<dbReference type="InterPro" id="IPR011257">
    <property type="entry name" value="DNA_glycosylase"/>
</dbReference>
<dbReference type="SUPFAM" id="SSF48150">
    <property type="entry name" value="DNA-glycosylase"/>
    <property type="match status" value="1"/>
</dbReference>
<dbReference type="AlphaFoldDB" id="A0A0T5NYF9"/>
<protein>
    <recommendedName>
        <fullName evidence="8">DNA-3-methyladenine glycosylase I</fullName>
        <ecNumber evidence="8">3.2.2.20</ecNumber>
    </recommendedName>
</protein>
<dbReference type="GO" id="GO:0008725">
    <property type="term" value="F:DNA-3-methyladenine glycosylase activity"/>
    <property type="evidence" value="ECO:0007669"/>
    <property type="project" value="UniProtKB-EC"/>
</dbReference>
<reference evidence="10 11" key="1">
    <citation type="submission" date="2015-04" db="EMBL/GenBank/DDBJ databases">
        <title>The draft genome sequence of Roseovarius sp.R12b.</title>
        <authorList>
            <person name="Li G."/>
            <person name="Lai Q."/>
            <person name="Shao Z."/>
            <person name="Yan P."/>
        </authorList>
    </citation>
    <scope>NUCLEOTIDE SEQUENCE [LARGE SCALE GENOMIC DNA]</scope>
    <source>
        <strain evidence="10 11">R12B</strain>
    </source>
</reference>
<dbReference type="Proteomes" id="UP000051295">
    <property type="component" value="Unassembled WGS sequence"/>
</dbReference>
<gene>
    <name evidence="10" type="ORF">XM53_05055</name>
</gene>
<dbReference type="InterPro" id="IPR004597">
    <property type="entry name" value="Tag"/>
</dbReference>
<keyword evidence="11" id="KW-1185">Reference proteome</keyword>
<feature type="binding site" evidence="9">
    <location>
        <position position="174"/>
    </location>
    <ligand>
        <name>Zn(2+)</name>
        <dbReference type="ChEBI" id="CHEBI:29105"/>
    </ligand>
</feature>
<dbReference type="PANTHER" id="PTHR30037:SF4">
    <property type="entry name" value="DNA-3-METHYLADENINE GLYCOSYLASE I"/>
    <property type="match status" value="1"/>
</dbReference>
<accession>A0A0T5NYF9</accession>
<evidence type="ECO:0000256" key="5">
    <source>
        <dbReference type="ARBA" id="ARBA00023204"/>
    </source>
</evidence>
<dbReference type="Gene3D" id="1.10.340.30">
    <property type="entry name" value="Hypothetical protein, domain 2"/>
    <property type="match status" value="1"/>
</dbReference>
<keyword evidence="5" id="KW-0234">DNA repair</keyword>
<dbReference type="RefSeq" id="WP_057790914.1">
    <property type="nucleotide sequence ID" value="NZ_LAXJ01000003.1"/>
</dbReference>
<feature type="binding site" evidence="9">
    <location>
        <position position="178"/>
    </location>
    <ligand>
        <name>Zn(2+)</name>
        <dbReference type="ChEBI" id="CHEBI:29105"/>
    </ligand>
</feature>
<evidence type="ECO:0000313" key="10">
    <source>
        <dbReference type="EMBL" id="KRS13917.1"/>
    </source>
</evidence>
<evidence type="ECO:0000256" key="1">
    <source>
        <dbReference type="ARBA" id="ARBA00022723"/>
    </source>
</evidence>
<keyword evidence="3" id="KW-0378">Hydrolase</keyword>
<evidence type="ECO:0000256" key="8">
    <source>
        <dbReference type="ARBA" id="ARBA00066766"/>
    </source>
</evidence>
<evidence type="ECO:0000256" key="6">
    <source>
        <dbReference type="ARBA" id="ARBA00052558"/>
    </source>
</evidence>
<sequence>MERCGWVGSDPIYEAYHDTEWGVPEWDSRALWEKLILDGFQAGLSWITILKKRDSFRAAFQGFDPYIIATWGEDDVQRLLGDPGIIRHRGKIEATIGNARAWQVIEAEQGFDTYLWSYMGDAPLQNHWTSLAEVPTETEISRAISKDLKKRGFKFCGPTIVYAFMQAVGMVNDHVVTCHRHAPVAKMATPPR</sequence>
<keyword evidence="1 9" id="KW-0479">Metal-binding</keyword>
<dbReference type="InterPro" id="IPR052891">
    <property type="entry name" value="DNA-3mA_glycosylase"/>
</dbReference>
<comment type="function">
    <text evidence="7">Hydrolysis of the deoxyribose N-glycosidic bond to excise 3-methyladenine from the damaged DNA polymer formed by alkylation lesions.</text>
</comment>
<keyword evidence="2" id="KW-0227">DNA damage</keyword>
<dbReference type="Pfam" id="PF03352">
    <property type="entry name" value="Adenine_glyco"/>
    <property type="match status" value="1"/>
</dbReference>
<dbReference type="NCBIfam" id="TIGR00624">
    <property type="entry name" value="tag"/>
    <property type="match status" value="1"/>
</dbReference>
<dbReference type="FunFam" id="1.10.340.30:FF:000009">
    <property type="entry name" value="DNA-3-methyladenine glycosylase I"/>
    <property type="match status" value="1"/>
</dbReference>
<dbReference type="EMBL" id="LAXJ01000003">
    <property type="protein sequence ID" value="KRS13917.1"/>
    <property type="molecule type" value="Genomic_DNA"/>
</dbReference>
<evidence type="ECO:0000256" key="9">
    <source>
        <dbReference type="PIRSR" id="PIRSR604597-1"/>
    </source>
</evidence>
<name>A0A0T5NYF9_9RHOB</name>
<evidence type="ECO:0000256" key="7">
    <source>
        <dbReference type="ARBA" id="ARBA00057608"/>
    </source>
</evidence>
<dbReference type="EC" id="3.2.2.20" evidence="8"/>
<keyword evidence="4 9" id="KW-0862">Zinc</keyword>
<proteinExistence type="predicted"/>
<feature type="binding site" evidence="9">
    <location>
        <position position="4"/>
    </location>
    <ligand>
        <name>Zn(2+)</name>
        <dbReference type="ChEBI" id="CHEBI:29105"/>
    </ligand>
</feature>
<dbReference type="GO" id="GO:0046872">
    <property type="term" value="F:metal ion binding"/>
    <property type="evidence" value="ECO:0007669"/>
    <property type="project" value="UniProtKB-KW"/>
</dbReference>
<dbReference type="PANTHER" id="PTHR30037">
    <property type="entry name" value="DNA-3-METHYLADENINE GLYCOSYLASE 1"/>
    <property type="match status" value="1"/>
</dbReference>
<feature type="binding site" evidence="9">
    <location>
        <position position="17"/>
    </location>
    <ligand>
        <name>Zn(2+)</name>
        <dbReference type="ChEBI" id="CHEBI:29105"/>
    </ligand>
</feature>
<organism evidence="10 11">
    <name type="scientific">Roseovarius atlanticus</name>
    <dbReference type="NCBI Taxonomy" id="1641875"/>
    <lineage>
        <taxon>Bacteria</taxon>
        <taxon>Pseudomonadati</taxon>
        <taxon>Pseudomonadota</taxon>
        <taxon>Alphaproteobacteria</taxon>
        <taxon>Rhodobacterales</taxon>
        <taxon>Roseobacteraceae</taxon>
        <taxon>Roseovarius</taxon>
    </lineage>
</organism>
<evidence type="ECO:0000313" key="11">
    <source>
        <dbReference type="Proteomes" id="UP000051295"/>
    </source>
</evidence>
<evidence type="ECO:0000256" key="2">
    <source>
        <dbReference type="ARBA" id="ARBA00022763"/>
    </source>
</evidence>
<dbReference type="GO" id="GO:0006284">
    <property type="term" value="P:base-excision repair"/>
    <property type="evidence" value="ECO:0007669"/>
    <property type="project" value="InterPro"/>
</dbReference>
<dbReference type="STRING" id="1641875.XM53_05055"/>
<comment type="catalytic activity">
    <reaction evidence="6">
        <text>Hydrolysis of alkylated DNA, releasing 3-methyladenine.</text>
        <dbReference type="EC" id="3.2.2.20"/>
    </reaction>
</comment>